<gene>
    <name evidence="2" type="ORF">BDP81DRAFT_455074</name>
</gene>
<evidence type="ECO:0000313" key="3">
    <source>
        <dbReference type="Proteomes" id="UP001243989"/>
    </source>
</evidence>
<feature type="compositionally biased region" description="Acidic residues" evidence="1">
    <location>
        <begin position="101"/>
        <end position="119"/>
    </location>
</feature>
<evidence type="ECO:0000313" key="2">
    <source>
        <dbReference type="EMBL" id="KAK1622770.1"/>
    </source>
</evidence>
<comment type="caution">
    <text evidence="2">The sequence shown here is derived from an EMBL/GenBank/DDBJ whole genome shotgun (WGS) entry which is preliminary data.</text>
</comment>
<protein>
    <submittedName>
        <fullName evidence="2">Uncharacterized protein</fullName>
    </submittedName>
</protein>
<dbReference type="GeneID" id="85477887"/>
<dbReference type="AlphaFoldDB" id="A0AAJ0E9G7"/>
<dbReference type="EMBL" id="JAHMHQ010000033">
    <property type="protein sequence ID" value="KAK1622770.1"/>
    <property type="molecule type" value="Genomic_DNA"/>
</dbReference>
<organism evidence="2 3">
    <name type="scientific">Colletotrichum phormii</name>
    <dbReference type="NCBI Taxonomy" id="359342"/>
    <lineage>
        <taxon>Eukaryota</taxon>
        <taxon>Fungi</taxon>
        <taxon>Dikarya</taxon>
        <taxon>Ascomycota</taxon>
        <taxon>Pezizomycotina</taxon>
        <taxon>Sordariomycetes</taxon>
        <taxon>Hypocreomycetidae</taxon>
        <taxon>Glomerellales</taxon>
        <taxon>Glomerellaceae</taxon>
        <taxon>Colletotrichum</taxon>
        <taxon>Colletotrichum acutatum species complex</taxon>
    </lineage>
</organism>
<dbReference type="Proteomes" id="UP001243989">
    <property type="component" value="Unassembled WGS sequence"/>
</dbReference>
<dbReference type="RefSeq" id="XP_060438765.1">
    <property type="nucleotide sequence ID" value="XM_060593025.1"/>
</dbReference>
<proteinExistence type="predicted"/>
<accession>A0AAJ0E9G7</accession>
<keyword evidence="3" id="KW-1185">Reference proteome</keyword>
<name>A0AAJ0E9G7_9PEZI</name>
<reference evidence="2" key="1">
    <citation type="submission" date="2021-06" db="EMBL/GenBank/DDBJ databases">
        <title>Comparative genomics, transcriptomics and evolutionary studies reveal genomic signatures of adaptation to plant cell wall in hemibiotrophic fungi.</title>
        <authorList>
            <consortium name="DOE Joint Genome Institute"/>
            <person name="Baroncelli R."/>
            <person name="Diaz J.F."/>
            <person name="Benocci T."/>
            <person name="Peng M."/>
            <person name="Battaglia E."/>
            <person name="Haridas S."/>
            <person name="Andreopoulos W."/>
            <person name="Labutti K."/>
            <person name="Pangilinan J."/>
            <person name="Floch G.L."/>
            <person name="Makela M.R."/>
            <person name="Henrissat B."/>
            <person name="Grigoriev I.V."/>
            <person name="Crouch J.A."/>
            <person name="De Vries R.P."/>
            <person name="Sukno S.A."/>
            <person name="Thon M.R."/>
        </authorList>
    </citation>
    <scope>NUCLEOTIDE SEQUENCE</scope>
    <source>
        <strain evidence="2">CBS 102054</strain>
    </source>
</reference>
<evidence type="ECO:0000256" key="1">
    <source>
        <dbReference type="SAM" id="MobiDB-lite"/>
    </source>
</evidence>
<feature type="region of interest" description="Disordered" evidence="1">
    <location>
        <begin position="93"/>
        <end position="131"/>
    </location>
</feature>
<sequence>MSSEKISDATKRKLNHRRDWPKWYLALRVEARSKAVWELLDPDADDKKSPSDPSKFIDAIPSVDDYVKKRNTAQDLAYNEALTDYKRRLEEYAQQQAQADAPDDPDDPQEPEEEVENEPIEQPTIPTKPKVVTAHQARLVEEYTGYIQQLVSKTVSRTRKERSYESMDKWMSDTVAPEILENAKEELIDTDDCSLRAIIRVLKRKYAPSDSSSLTIAREEFTAVMSRANSNVNPSTWIKDFNSVYRRAVQLNLPEVQGTLASKAFLYATARRFAPAWSNQELTDIVKMERKGETVPDMGQYAEIFDDLLHEEAIYGRSRSRNPKLPL</sequence>